<keyword evidence="3" id="KW-1185">Reference proteome</keyword>
<keyword evidence="1" id="KW-0732">Signal</keyword>
<feature type="non-terminal residue" evidence="2">
    <location>
        <position position="135"/>
    </location>
</feature>
<gene>
    <name evidence="2" type="ORF">IWX46DRAFT_541730</name>
</gene>
<comment type="caution">
    <text evidence="2">The sequence shown here is derived from an EMBL/GenBank/DDBJ whole genome shotgun (WGS) entry which is preliminary data.</text>
</comment>
<dbReference type="Proteomes" id="UP001365128">
    <property type="component" value="Unassembled WGS sequence"/>
</dbReference>
<proteinExistence type="predicted"/>
<name>A0ABR1MQI1_9PEZI</name>
<evidence type="ECO:0008006" key="4">
    <source>
        <dbReference type="Google" id="ProtNLM"/>
    </source>
</evidence>
<protein>
    <recommendedName>
        <fullName evidence="4">Secreted protein</fullName>
    </recommendedName>
</protein>
<accession>A0ABR1MQI1</accession>
<feature type="chain" id="PRO_5046380923" description="Secreted protein" evidence="1">
    <location>
        <begin position="18"/>
        <end position="135"/>
    </location>
</feature>
<evidence type="ECO:0000256" key="1">
    <source>
        <dbReference type="SAM" id="SignalP"/>
    </source>
</evidence>
<dbReference type="EMBL" id="JBBPDW010000001">
    <property type="protein sequence ID" value="KAK7556701.1"/>
    <property type="molecule type" value="Genomic_DNA"/>
</dbReference>
<feature type="signal peptide" evidence="1">
    <location>
        <begin position="1"/>
        <end position="17"/>
    </location>
</feature>
<sequence length="135" mass="14836">PHCTALLCSVLPALILSIHYTTHHTPHTTTTRCDRPGPDCSSHAATKQAYHSRALLRGACSLHYTTIRHWILPTRPLRYSHRLPPSSTTLYLPSSGPSSAHCPLPTVRGPQATLDTVRTLRLPFSYLCSACRSGD</sequence>
<evidence type="ECO:0000313" key="3">
    <source>
        <dbReference type="Proteomes" id="UP001365128"/>
    </source>
</evidence>
<feature type="non-terminal residue" evidence="2">
    <location>
        <position position="1"/>
    </location>
</feature>
<evidence type="ECO:0000313" key="2">
    <source>
        <dbReference type="EMBL" id="KAK7556701.1"/>
    </source>
</evidence>
<reference evidence="2 3" key="1">
    <citation type="submission" date="2024-04" db="EMBL/GenBank/DDBJ databases">
        <title>Phyllosticta paracitricarpa is synonymous to the EU quarantine fungus P. citricarpa based on phylogenomic analyses.</title>
        <authorList>
            <consortium name="Lawrence Berkeley National Laboratory"/>
            <person name="Van Ingen-Buijs V.A."/>
            <person name="Van Westerhoven A.C."/>
            <person name="Haridas S."/>
            <person name="Skiadas P."/>
            <person name="Martin F."/>
            <person name="Groenewald J.Z."/>
            <person name="Crous P.W."/>
            <person name="Seidl M.F."/>
        </authorList>
    </citation>
    <scope>NUCLEOTIDE SEQUENCE [LARGE SCALE GENOMIC DNA]</scope>
    <source>
        <strain evidence="2 3">CBS 122670</strain>
    </source>
</reference>
<organism evidence="2 3">
    <name type="scientific">Phyllosticta citricarpa</name>
    <dbReference type="NCBI Taxonomy" id="55181"/>
    <lineage>
        <taxon>Eukaryota</taxon>
        <taxon>Fungi</taxon>
        <taxon>Dikarya</taxon>
        <taxon>Ascomycota</taxon>
        <taxon>Pezizomycotina</taxon>
        <taxon>Dothideomycetes</taxon>
        <taxon>Dothideomycetes incertae sedis</taxon>
        <taxon>Botryosphaeriales</taxon>
        <taxon>Phyllostictaceae</taxon>
        <taxon>Phyllosticta</taxon>
    </lineage>
</organism>